<comment type="caution">
    <text evidence="2">The sequence shown here is derived from an EMBL/GenBank/DDBJ whole genome shotgun (WGS) entry which is preliminary data.</text>
</comment>
<name>A0A835W6A6_CHLIN</name>
<keyword evidence="3" id="KW-1185">Reference proteome</keyword>
<evidence type="ECO:0000313" key="3">
    <source>
        <dbReference type="Proteomes" id="UP000650467"/>
    </source>
</evidence>
<accession>A0A835W6A6</accession>
<reference evidence="2" key="1">
    <citation type="journal article" date="2020" name="bioRxiv">
        <title>Comparative genomics of Chlamydomonas.</title>
        <authorList>
            <person name="Craig R.J."/>
            <person name="Hasan A.R."/>
            <person name="Ness R.W."/>
            <person name="Keightley P.D."/>
        </authorList>
    </citation>
    <scope>NUCLEOTIDE SEQUENCE</scope>
    <source>
        <strain evidence="2">SAG 7.73</strain>
    </source>
</reference>
<dbReference type="Proteomes" id="UP000650467">
    <property type="component" value="Unassembled WGS sequence"/>
</dbReference>
<proteinExistence type="predicted"/>
<evidence type="ECO:0000313" key="2">
    <source>
        <dbReference type="EMBL" id="KAG2438749.1"/>
    </source>
</evidence>
<evidence type="ECO:0000256" key="1">
    <source>
        <dbReference type="SAM" id="MobiDB-lite"/>
    </source>
</evidence>
<gene>
    <name evidence="2" type="ORF">HXX76_005293</name>
</gene>
<sequence>MLLPPSPGAWQRSTAPKAPDAPVGVIVGSSAVPYLAGSKPNFQTLVAPAPAIPVALASYDTTKYYTNTNFKTQDSIDMSSLDVCNPVIPPACLTLGRHWAAVIEGGVNTDVDNDAGTTIEGIEGPFSCDPGNMVAQLIKNGDTVIATVPVVGGHYTFAPIDIAGGSTDTYTVQILNVPTPFVLSSVLSPTGIVPVPLINAPPAGPVTAPTVYVNRQFTVAPQVKYDLSDSSEGDKCSLPTWPRPADVAVSASTSSEPLGSLGGALYSTATIWFTDSYSVSVAHVSPMVDDASSYLQTSIVLQSGGLASHITDVCASTSIPLCLTVGLNDVTVIYTGNWDTSFSQSSYACADGMTIVNDYDRYTLGSDGTYAATLHDVYPGTIITSAASIDQSLFHVITPPVVTTIESLSVTVAFEVNRDYIITGDVNWDFNTVPTNDQGVCANLNFGSPSDEDVALQVAGISTSFSPTGLFTQLLPASLVTSSNPAVNLYSLSSNVLVNNYVHHVHVSLADLCDTRPRTACLTAGLEYTRDFGGHVEIDTDGNTELHSALEGGFGCGSTATLLKDGNPIAGPTFVDSDGSYLFENIKFTSGDNSVYTVQITITASGFTFSTLSSTGIVSVNIGQQPLVDPPTPTVETCYVTRQFTVKAQLRYDLSEAGVSAGARCALMTEAPRPQDVSVIQDGDEVSSGSGDYPPVTVPFLNSYSVSVVGVSTLVDDTSAFLTTSISLANGALASYVSNVCNMDTISLCLTVGLEDVSVTFKGFWNLPFTTESYYCSGSGMQITYVWQEESHVEIGEVGTVTVTLHDVHPGTDISAIASVPEAWITVNPLSQGNEITQLSYEYTFTATRDFNVDGEVHWDFSAEPSHNQATCFELDYGFPTSADVRVQGQCVGYSGSDGGFSRTIAGADAPADGQVAVTLNMASPIIGGVNVALVTTDQGLCNPDPRHACLSATAITTLVLTGGVESEVDHNSQHVIPGLEGNFTCVPDLTVQLRDSSDNVLATSTVDSNGRYQFVLTQPANFNLGTLTVSVVPSTIPEPWVVYYGSESDSLPPVSYTLPTPFFVESGAIVVGLPSLYLTRQFTIAPVVNYASPQSPGRRSLLGPASTFGVSDPPGAPFVVVTSTTNGNEVTDAFVSGSSWASSTIWYNDAWSASVASNHALISTSAPGLTTSVNHNTLAGLLTVSDLCRIDPLEACLTVGLTPITFNFNVHWRISEQTYDFSCQGGVAITVRDETTTTYDSFESVTLFDVRPESNFDITANFPDANALLAQWSGPSSYHFDAQTVTQETLTLTYDFNLVRQWAVIGVVNQDHSGGTIDGSESHCSGLADGHPAAAGFSLAVAGAPPVGNYNPTDGSFSIPAFTPASAASAAVLTITNNNAMFPVRTTAPIDFSQHLCDPAPVSVCLAIANLIPVSGRTWVESTPGSTPVIYDPLTVDSDPQNDAHFTCAILYTVTANNGGAVVGAAPAGSSTTDGTFGSSASGPLCMQGWSYTVTMPNPADSQSTQCVQASTPVPGFPTSQTQIAVPGWYFNFPRSLDADGTGYGLTIGYWRVQLTNAPTCTYKSTIVGILRRVATSQTFTGTIPVTTVTPTPATKPANIFGKPSTDFSDDQLISAAGAIFDYCNNAANSGDRVGQLKCQLLAFEMSWFLSVVGPTFAPTPFRQVAPSEQVTQWKDMVDAENMLATPSANPLGNVAEAAALANWNTKGYPNGATGGPKICQGKNSGRRMRSM</sequence>
<protein>
    <submittedName>
        <fullName evidence="2">Uncharacterized protein</fullName>
    </submittedName>
</protein>
<dbReference type="EMBL" id="JAEHOC010000009">
    <property type="protein sequence ID" value="KAG2438749.1"/>
    <property type="molecule type" value="Genomic_DNA"/>
</dbReference>
<organism evidence="2 3">
    <name type="scientific">Chlamydomonas incerta</name>
    <dbReference type="NCBI Taxonomy" id="51695"/>
    <lineage>
        <taxon>Eukaryota</taxon>
        <taxon>Viridiplantae</taxon>
        <taxon>Chlorophyta</taxon>
        <taxon>core chlorophytes</taxon>
        <taxon>Chlorophyceae</taxon>
        <taxon>CS clade</taxon>
        <taxon>Chlamydomonadales</taxon>
        <taxon>Chlamydomonadaceae</taxon>
        <taxon>Chlamydomonas</taxon>
    </lineage>
</organism>
<feature type="region of interest" description="Disordered" evidence="1">
    <location>
        <begin position="1714"/>
        <end position="1733"/>
    </location>
</feature>